<dbReference type="AlphaFoldDB" id="A0A6L8VN08"/>
<evidence type="ECO:0000256" key="1">
    <source>
        <dbReference type="SAM" id="SignalP"/>
    </source>
</evidence>
<feature type="signal peptide" evidence="1">
    <location>
        <begin position="1"/>
        <end position="21"/>
    </location>
</feature>
<dbReference type="InterPro" id="IPR025711">
    <property type="entry name" value="PepSY"/>
</dbReference>
<dbReference type="EMBL" id="WWNR01000018">
    <property type="protein sequence ID" value="MZQ91186.1"/>
    <property type="molecule type" value="Genomic_DNA"/>
</dbReference>
<dbReference type="Proteomes" id="UP000477083">
    <property type="component" value="Unassembled WGS sequence"/>
</dbReference>
<reference evidence="3 4" key="1">
    <citation type="submission" date="2020-01" db="EMBL/GenBank/DDBJ databases">
        <title>Frigidibacter albus SP32T (=CGMCC 1.13995T).</title>
        <authorList>
            <person name="Liao X."/>
        </authorList>
    </citation>
    <scope>NUCLEOTIDE SEQUENCE [LARGE SCALE GENOMIC DNA]</scope>
    <source>
        <strain evidence="3 4">SP32</strain>
    </source>
</reference>
<keyword evidence="1" id="KW-0732">Signal</keyword>
<evidence type="ECO:0000313" key="3">
    <source>
        <dbReference type="EMBL" id="MZQ91186.1"/>
    </source>
</evidence>
<protein>
    <submittedName>
        <fullName evidence="3">PepSY domain-containing protein</fullName>
    </submittedName>
</protein>
<name>A0A6L8VN08_9RHOB</name>
<dbReference type="RefSeq" id="WP_161348570.1">
    <property type="nucleotide sequence ID" value="NZ_BMGW01000018.1"/>
</dbReference>
<keyword evidence="4" id="KW-1185">Reference proteome</keyword>
<gene>
    <name evidence="3" type="ORF">GS660_19025</name>
</gene>
<dbReference type="OrthoDB" id="7365433at2"/>
<evidence type="ECO:0000313" key="4">
    <source>
        <dbReference type="Proteomes" id="UP000477083"/>
    </source>
</evidence>
<feature type="domain" description="PepSY" evidence="2">
    <location>
        <begin position="6"/>
        <end position="84"/>
    </location>
</feature>
<comment type="caution">
    <text evidence="3">The sequence shown here is derived from an EMBL/GenBank/DDBJ whole genome shotgun (WGS) entry which is preliminary data.</text>
</comment>
<organism evidence="3 4">
    <name type="scientific">Frigidibacter albus</name>
    <dbReference type="NCBI Taxonomy" id="1465486"/>
    <lineage>
        <taxon>Bacteria</taxon>
        <taxon>Pseudomonadati</taxon>
        <taxon>Pseudomonadota</taxon>
        <taxon>Alphaproteobacteria</taxon>
        <taxon>Rhodobacterales</taxon>
        <taxon>Paracoccaceae</taxon>
        <taxon>Frigidibacter</taxon>
    </lineage>
</organism>
<dbReference type="Pfam" id="PF13670">
    <property type="entry name" value="PepSY_2"/>
    <property type="match status" value="1"/>
</dbReference>
<accession>A0A6L8VN08</accession>
<feature type="chain" id="PRO_5027023250" evidence="1">
    <location>
        <begin position="22"/>
        <end position="103"/>
    </location>
</feature>
<sequence>MKKTLTVLGFLAVFPAGLANADDDCFVPMADWQPRDAVARLAEENGWSVRRIKIDDGCYEIDGTDAAGRRIEVTVDPATLQVLEFEYEDDRHRRRDRSTPSHD</sequence>
<proteinExistence type="predicted"/>
<evidence type="ECO:0000259" key="2">
    <source>
        <dbReference type="Pfam" id="PF13670"/>
    </source>
</evidence>